<evidence type="ECO:0008006" key="3">
    <source>
        <dbReference type="Google" id="ProtNLM"/>
    </source>
</evidence>
<dbReference type="AlphaFoldDB" id="A0A429Z0X7"/>
<name>A0A429Z0X7_9HYPH</name>
<accession>A0A429Z0X7</accession>
<dbReference type="Proteomes" id="UP000278398">
    <property type="component" value="Unassembled WGS sequence"/>
</dbReference>
<organism evidence="1 2">
    <name type="scientific">Aquibium carbonis</name>
    <dbReference type="NCBI Taxonomy" id="2495581"/>
    <lineage>
        <taxon>Bacteria</taxon>
        <taxon>Pseudomonadati</taxon>
        <taxon>Pseudomonadota</taxon>
        <taxon>Alphaproteobacteria</taxon>
        <taxon>Hyphomicrobiales</taxon>
        <taxon>Phyllobacteriaceae</taxon>
        <taxon>Aquibium</taxon>
    </lineage>
</organism>
<proteinExistence type="predicted"/>
<sequence>MAKLTNSISIGQHFASIRDPAGIVYPYDITEFFVGGTPRNEARRWSGDFEGRPRLALQFKLFLERDQLSDASLDKRVGCTRHFFRFLDERRDLPAVSDLADLTEVHGSQLKRWLGDRKITSSDVYKNIKKFVVDGRKLVGLPRLIWPARDPDRPSEVPEPDYVGIQRLSMALRKEAREVSAMFREGERLANDGRDPRVGDDRAAAWSKPRNHAWLVHELTTETIPFKSELSVYNATGLLYSSKGIVSGPSYLPPTMSPRGSEGYVGKLRWFFPGLYDTAIYFWLVALHTGWNLATLAGIDVSRKETWREVHPHAPDRVLMHAWKERADRHQQAICNPNAEFHPPSIIEKLVQRTAPLRRTLIRRLEALREQHTQKPSPTLAREINKLEEGTKSPWLFVSLGKGGEIGWFSSIKTVSALNTFIRAVALKHDLISDHPYLGTISTSQARDAWINYAHITTGEAVMAQYAANHRNSRSLRYYLARHRYQRSSESQVRELQTYAFSEIQEGRLDPTRLRILIETGRFTQEQADLLSDIRNRTRLNMGCLAPYEPPKGVDPDHAKGELCRVQRCTGCSHGIVFEDSMQRLATTLADLHHERSTRPLAAWKGTSLEDEERSISATLRQFDPERVRLVYHARKRALQAGEVMVFDVYPAY</sequence>
<reference evidence="1 2" key="1">
    <citation type="submission" date="2018-12" db="EMBL/GenBank/DDBJ databases">
        <title>Mesorhizobium carbonis sp. nov., isolated from coal mine water.</title>
        <authorList>
            <person name="Xin W."/>
            <person name="Xu Z."/>
            <person name="Xiang F."/>
            <person name="Zhang J."/>
            <person name="Xi L."/>
            <person name="Liu J."/>
        </authorList>
    </citation>
    <scope>NUCLEOTIDE SEQUENCE [LARGE SCALE GENOMIC DNA]</scope>
    <source>
        <strain evidence="1 2">B2.3</strain>
    </source>
</reference>
<protein>
    <recommendedName>
        <fullName evidence="3">Integrase</fullName>
    </recommendedName>
</protein>
<evidence type="ECO:0000313" key="2">
    <source>
        <dbReference type="Proteomes" id="UP000278398"/>
    </source>
</evidence>
<evidence type="ECO:0000313" key="1">
    <source>
        <dbReference type="EMBL" id="RST87284.1"/>
    </source>
</evidence>
<dbReference type="RefSeq" id="WP_126698601.1">
    <property type="nucleotide sequence ID" value="NZ_RWKW01000021.1"/>
</dbReference>
<keyword evidence="2" id="KW-1185">Reference proteome</keyword>
<dbReference type="OrthoDB" id="8329554at2"/>
<gene>
    <name evidence="1" type="ORF">EJC49_06215</name>
</gene>
<comment type="caution">
    <text evidence="1">The sequence shown here is derived from an EMBL/GenBank/DDBJ whole genome shotgun (WGS) entry which is preliminary data.</text>
</comment>
<dbReference type="EMBL" id="RWKW01000021">
    <property type="protein sequence ID" value="RST87284.1"/>
    <property type="molecule type" value="Genomic_DNA"/>
</dbReference>